<protein>
    <submittedName>
        <fullName evidence="1">Uncharacterized protein</fullName>
    </submittedName>
</protein>
<dbReference type="Proteomes" id="UP000799441">
    <property type="component" value="Unassembled WGS sequence"/>
</dbReference>
<sequence>MAAALPAVAIPTTNYVPLTPSHHTADIQQRQATWIQSRWVQGPVALAAGVAVQGKQTWKDMINTCQEFSNSHEVESGVDCVFDAMLLAVRVGISTQGVYSGAQGVANAFTGQTKRDGNSTDSLASTLIAMSSEAIDALQPLVPNIEGLSLVNISYGSPDLDNSIALDFGVPDVGVQVRHVTNGTHGFAQASSNNTEASSDLSKRDTYSFAADVAGLKFSYSKPCSDNNYYDSGDEGQGMRSVLYNFAYWSAYTQTADKYILEFYNPGNANRLYAVGTMIAETSGFANNYEGFPYETDRGC</sequence>
<organism evidence="1 2">
    <name type="scientific">Polychaeton citri CBS 116435</name>
    <dbReference type="NCBI Taxonomy" id="1314669"/>
    <lineage>
        <taxon>Eukaryota</taxon>
        <taxon>Fungi</taxon>
        <taxon>Dikarya</taxon>
        <taxon>Ascomycota</taxon>
        <taxon>Pezizomycotina</taxon>
        <taxon>Dothideomycetes</taxon>
        <taxon>Dothideomycetidae</taxon>
        <taxon>Capnodiales</taxon>
        <taxon>Capnodiaceae</taxon>
        <taxon>Polychaeton</taxon>
    </lineage>
</organism>
<gene>
    <name evidence="1" type="ORF">K431DRAFT_301489</name>
</gene>
<comment type="caution">
    <text evidence="1">The sequence shown here is derived from an EMBL/GenBank/DDBJ whole genome shotgun (WGS) entry which is preliminary data.</text>
</comment>
<dbReference type="AlphaFoldDB" id="A0A9P4QCW2"/>
<reference evidence="1" key="1">
    <citation type="journal article" date="2020" name="Stud. Mycol.">
        <title>101 Dothideomycetes genomes: a test case for predicting lifestyles and emergence of pathogens.</title>
        <authorList>
            <person name="Haridas S."/>
            <person name="Albert R."/>
            <person name="Binder M."/>
            <person name="Bloem J."/>
            <person name="Labutti K."/>
            <person name="Salamov A."/>
            <person name="Andreopoulos B."/>
            <person name="Baker S."/>
            <person name="Barry K."/>
            <person name="Bills G."/>
            <person name="Bluhm B."/>
            <person name="Cannon C."/>
            <person name="Castanera R."/>
            <person name="Culley D."/>
            <person name="Daum C."/>
            <person name="Ezra D."/>
            <person name="Gonzalez J."/>
            <person name="Henrissat B."/>
            <person name="Kuo A."/>
            <person name="Liang C."/>
            <person name="Lipzen A."/>
            <person name="Lutzoni F."/>
            <person name="Magnuson J."/>
            <person name="Mondo S."/>
            <person name="Nolan M."/>
            <person name="Ohm R."/>
            <person name="Pangilinan J."/>
            <person name="Park H.-J."/>
            <person name="Ramirez L."/>
            <person name="Alfaro M."/>
            <person name="Sun H."/>
            <person name="Tritt A."/>
            <person name="Yoshinaga Y."/>
            <person name="Zwiers L.-H."/>
            <person name="Turgeon B."/>
            <person name="Goodwin S."/>
            <person name="Spatafora J."/>
            <person name="Crous P."/>
            <person name="Grigoriev I."/>
        </authorList>
    </citation>
    <scope>NUCLEOTIDE SEQUENCE</scope>
    <source>
        <strain evidence="1">CBS 116435</strain>
    </source>
</reference>
<accession>A0A9P4QCW2</accession>
<evidence type="ECO:0000313" key="2">
    <source>
        <dbReference type="Proteomes" id="UP000799441"/>
    </source>
</evidence>
<name>A0A9P4QCW2_9PEZI</name>
<dbReference type="EMBL" id="MU003775">
    <property type="protein sequence ID" value="KAF2723580.1"/>
    <property type="molecule type" value="Genomic_DNA"/>
</dbReference>
<proteinExistence type="predicted"/>
<evidence type="ECO:0000313" key="1">
    <source>
        <dbReference type="EMBL" id="KAF2723580.1"/>
    </source>
</evidence>
<keyword evidence="2" id="KW-1185">Reference proteome</keyword>
<dbReference type="OrthoDB" id="10639621at2759"/>